<dbReference type="EMBL" id="RJKE01000001">
    <property type="protein sequence ID" value="ROO84449.1"/>
    <property type="molecule type" value="Genomic_DNA"/>
</dbReference>
<evidence type="ECO:0000313" key="3">
    <source>
        <dbReference type="Proteomes" id="UP000272400"/>
    </source>
</evidence>
<dbReference type="AlphaFoldDB" id="A0A3N1CT16"/>
<evidence type="ECO:0000259" key="1">
    <source>
        <dbReference type="PROSITE" id="PS51186"/>
    </source>
</evidence>
<sequence length="186" mass="21298">MTADLTFQRLTAAQARAHRDTVQDVHADAYAETLTDPFRAGSEFMRRFDTYTSREHFDFVFVLADGHIVGQAWGWPLPPDTAWWNGLDAEPEPSFTTETGTRTFALSEIMVRRAWTGRGIAHALHNELLRHRPEQRATLLVRPTNPAYPAYLRWGWHPVGRLRPDLPHAPTFDALILSLRNDDQEP</sequence>
<keyword evidence="3" id="KW-1185">Reference proteome</keyword>
<dbReference type="Proteomes" id="UP000272400">
    <property type="component" value="Unassembled WGS sequence"/>
</dbReference>
<name>A0A3N1CT16_9ACTN</name>
<evidence type="ECO:0000313" key="2">
    <source>
        <dbReference type="EMBL" id="ROO84449.1"/>
    </source>
</evidence>
<dbReference type="RefSeq" id="WP_123664071.1">
    <property type="nucleotide sequence ID" value="NZ_RJKE01000001.1"/>
</dbReference>
<feature type="domain" description="N-acetyltransferase" evidence="1">
    <location>
        <begin position="5"/>
        <end position="182"/>
    </location>
</feature>
<comment type="caution">
    <text evidence="2">The sequence shown here is derived from an EMBL/GenBank/DDBJ whole genome shotgun (WGS) entry which is preliminary data.</text>
</comment>
<organism evidence="2 3">
    <name type="scientific">Actinocorallia herbida</name>
    <dbReference type="NCBI Taxonomy" id="58109"/>
    <lineage>
        <taxon>Bacteria</taxon>
        <taxon>Bacillati</taxon>
        <taxon>Actinomycetota</taxon>
        <taxon>Actinomycetes</taxon>
        <taxon>Streptosporangiales</taxon>
        <taxon>Thermomonosporaceae</taxon>
        <taxon>Actinocorallia</taxon>
    </lineage>
</organism>
<accession>A0A3N1CT16</accession>
<protein>
    <submittedName>
        <fullName evidence="2">Acetyltransferase (GNAT) family protein</fullName>
    </submittedName>
</protein>
<dbReference type="Gene3D" id="3.40.630.30">
    <property type="match status" value="1"/>
</dbReference>
<keyword evidence="2" id="KW-0808">Transferase</keyword>
<dbReference type="Pfam" id="PF00583">
    <property type="entry name" value="Acetyltransf_1"/>
    <property type="match status" value="1"/>
</dbReference>
<dbReference type="GO" id="GO:0016747">
    <property type="term" value="F:acyltransferase activity, transferring groups other than amino-acyl groups"/>
    <property type="evidence" value="ECO:0007669"/>
    <property type="project" value="InterPro"/>
</dbReference>
<gene>
    <name evidence="2" type="ORF">EDD29_1973</name>
</gene>
<dbReference type="InterPro" id="IPR000182">
    <property type="entry name" value="GNAT_dom"/>
</dbReference>
<dbReference type="PROSITE" id="PS51186">
    <property type="entry name" value="GNAT"/>
    <property type="match status" value="1"/>
</dbReference>
<dbReference type="InterPro" id="IPR016181">
    <property type="entry name" value="Acyl_CoA_acyltransferase"/>
</dbReference>
<dbReference type="SUPFAM" id="SSF55729">
    <property type="entry name" value="Acyl-CoA N-acyltransferases (Nat)"/>
    <property type="match status" value="1"/>
</dbReference>
<proteinExistence type="predicted"/>
<reference evidence="2 3" key="1">
    <citation type="submission" date="2018-11" db="EMBL/GenBank/DDBJ databases">
        <title>Sequencing the genomes of 1000 actinobacteria strains.</title>
        <authorList>
            <person name="Klenk H.-P."/>
        </authorList>
    </citation>
    <scope>NUCLEOTIDE SEQUENCE [LARGE SCALE GENOMIC DNA]</scope>
    <source>
        <strain evidence="2 3">DSM 44254</strain>
    </source>
</reference>
<dbReference type="OrthoDB" id="4536199at2"/>